<dbReference type="RefSeq" id="WP_190477174.1">
    <property type="nucleotide sequence ID" value="NZ_JACJSG010000042.1"/>
</dbReference>
<organism evidence="1 2">
    <name type="scientific">Anabaena azotica FACHB-119</name>
    <dbReference type="NCBI Taxonomy" id="947527"/>
    <lineage>
        <taxon>Bacteria</taxon>
        <taxon>Bacillati</taxon>
        <taxon>Cyanobacteriota</taxon>
        <taxon>Cyanophyceae</taxon>
        <taxon>Nostocales</taxon>
        <taxon>Nostocaceae</taxon>
        <taxon>Anabaena</taxon>
        <taxon>Anabaena azotica</taxon>
    </lineage>
</organism>
<name>A0ABR8DCH3_9NOST</name>
<reference evidence="1 2" key="1">
    <citation type="journal article" date="2020" name="ISME J.">
        <title>Comparative genomics reveals insights into cyanobacterial evolution and habitat adaptation.</title>
        <authorList>
            <person name="Chen M.Y."/>
            <person name="Teng W.K."/>
            <person name="Zhao L."/>
            <person name="Hu C.X."/>
            <person name="Zhou Y.K."/>
            <person name="Han B.P."/>
            <person name="Song L.R."/>
            <person name="Shu W.S."/>
        </authorList>
    </citation>
    <scope>NUCLEOTIDE SEQUENCE [LARGE SCALE GENOMIC DNA]</scope>
    <source>
        <strain evidence="1 2">FACHB-119</strain>
    </source>
</reference>
<accession>A0ABR8DCH3</accession>
<dbReference type="EMBL" id="JACJSG010000042">
    <property type="protein sequence ID" value="MBD2503917.1"/>
    <property type="molecule type" value="Genomic_DNA"/>
</dbReference>
<evidence type="ECO:0000313" key="1">
    <source>
        <dbReference type="EMBL" id="MBD2503917.1"/>
    </source>
</evidence>
<keyword evidence="2" id="KW-1185">Reference proteome</keyword>
<sequence>MSFKANPSSNILVGDLTGRNGYDQYLCMVCFAATGEAHKKINVEEELSVDIAITKAQAVQLIEQLQSFLSNE</sequence>
<proteinExistence type="predicted"/>
<comment type="caution">
    <text evidence="1">The sequence shown here is derived from an EMBL/GenBank/DDBJ whole genome shotgun (WGS) entry which is preliminary data.</text>
</comment>
<dbReference type="Proteomes" id="UP000661112">
    <property type="component" value="Unassembled WGS sequence"/>
</dbReference>
<protein>
    <submittedName>
        <fullName evidence="1">Uncharacterized protein</fullName>
    </submittedName>
</protein>
<gene>
    <name evidence="1" type="ORF">H6G83_25475</name>
</gene>
<evidence type="ECO:0000313" key="2">
    <source>
        <dbReference type="Proteomes" id="UP000661112"/>
    </source>
</evidence>